<dbReference type="OrthoDB" id="5372734at2759"/>
<feature type="compositionally biased region" description="Polar residues" evidence="1">
    <location>
        <begin position="83"/>
        <end position="93"/>
    </location>
</feature>
<organism evidence="2 3">
    <name type="scientific">Endocarpon pusillum</name>
    <dbReference type="NCBI Taxonomy" id="364733"/>
    <lineage>
        <taxon>Eukaryota</taxon>
        <taxon>Fungi</taxon>
        <taxon>Dikarya</taxon>
        <taxon>Ascomycota</taxon>
        <taxon>Pezizomycotina</taxon>
        <taxon>Eurotiomycetes</taxon>
        <taxon>Chaetothyriomycetidae</taxon>
        <taxon>Verrucariales</taxon>
        <taxon>Verrucariaceae</taxon>
        <taxon>Endocarpon</taxon>
    </lineage>
</organism>
<dbReference type="EMBL" id="JAACFV010000001">
    <property type="protein sequence ID" value="KAF7514466.1"/>
    <property type="molecule type" value="Genomic_DNA"/>
</dbReference>
<keyword evidence="3" id="KW-1185">Reference proteome</keyword>
<evidence type="ECO:0000313" key="3">
    <source>
        <dbReference type="Proteomes" id="UP000606974"/>
    </source>
</evidence>
<protein>
    <submittedName>
        <fullName evidence="2">Uncharacterized protein</fullName>
    </submittedName>
</protein>
<evidence type="ECO:0000313" key="2">
    <source>
        <dbReference type="EMBL" id="KAF7514466.1"/>
    </source>
</evidence>
<feature type="region of interest" description="Disordered" evidence="1">
    <location>
        <begin position="69"/>
        <end position="102"/>
    </location>
</feature>
<evidence type="ECO:0000256" key="1">
    <source>
        <dbReference type="SAM" id="MobiDB-lite"/>
    </source>
</evidence>
<name>A0A8H7EC63_9EURO</name>
<proteinExistence type="predicted"/>
<gene>
    <name evidence="2" type="ORF">GJ744_000236</name>
</gene>
<feature type="region of interest" description="Disordered" evidence="1">
    <location>
        <begin position="125"/>
        <end position="144"/>
    </location>
</feature>
<dbReference type="Proteomes" id="UP000606974">
    <property type="component" value="Unassembled WGS sequence"/>
</dbReference>
<feature type="region of interest" description="Disordered" evidence="1">
    <location>
        <begin position="166"/>
        <end position="331"/>
    </location>
</feature>
<feature type="compositionally biased region" description="Polar residues" evidence="1">
    <location>
        <begin position="198"/>
        <end position="207"/>
    </location>
</feature>
<dbReference type="AlphaFoldDB" id="A0A8H7EC63"/>
<sequence length="331" mass="36982">MSDDGYFYDDEADDFEGDLFWNDDGEIVLADDLAEHTLPSPVYVEDGADETMDGYSDWEYYSDDYYDDDPTLLNDKPQEGSLLRTNKSNSSNGLHRGKKRKLAATSDIQVYPSVVTSRSTLGLWDPPSKATGWRSSSVENKEKKLYEPGMGDRVALLGDWREVFRSSQPFGRQQRNSELGTRSKSDRGYGRSLPIPSIKTTLPQNVELNGHTEEPDTNEDEGAAPKDYKRRRTSYLQGPPVSRHHKVVVEIPVQRVNGVKKDRPGNQTGTASKPPASRKRKASDVEHENSDGTVPKPPAKRAASGRVPLKSKKKAKSPPLPSARTTRSRMR</sequence>
<reference evidence="2" key="1">
    <citation type="submission" date="2020-02" db="EMBL/GenBank/DDBJ databases">
        <authorList>
            <person name="Palmer J.M."/>
        </authorList>
    </citation>
    <scope>NUCLEOTIDE SEQUENCE</scope>
    <source>
        <strain evidence="2">EPUS1.4</strain>
        <tissue evidence="2">Thallus</tissue>
    </source>
</reference>
<feature type="compositionally biased region" description="Polar residues" evidence="1">
    <location>
        <begin position="166"/>
        <end position="180"/>
    </location>
</feature>
<accession>A0A8H7EC63</accession>
<comment type="caution">
    <text evidence="2">The sequence shown here is derived from an EMBL/GenBank/DDBJ whole genome shotgun (WGS) entry which is preliminary data.</text>
</comment>